<evidence type="ECO:0000313" key="2">
    <source>
        <dbReference type="Proteomes" id="UP000549394"/>
    </source>
</evidence>
<gene>
    <name evidence="1" type="ORF">DGYR_LOCUS14151</name>
</gene>
<name>A0A7I8WFI8_9ANNE</name>
<keyword evidence="2" id="KW-1185">Reference proteome</keyword>
<sequence>MEPLKVAIITGAGSGIGHSIAIKFAKHRYKLVILGRRVHKLEETAQLCCKQGLKEEDASILIQSCDVLVDSQIENVFKKTINKFERIDVLVNNAGYGIAKHFTEADIEDFDAMYRIHTRAPIKFMQLAYPFLKKTQGNIINITSCASELTPTSDLSPYVVAKAGMNIATELAAKDYGKDGKVRVNAILPGPVKTEIYLSSGYVKNKEESDKFFQFEESRSLLGRLANSDEIAAIAFFLANDETGMNITGSKINASSGENLPNSPVYPESC</sequence>
<proteinExistence type="predicted"/>
<organism evidence="1 2">
    <name type="scientific">Dimorphilus gyrociliatus</name>
    <dbReference type="NCBI Taxonomy" id="2664684"/>
    <lineage>
        <taxon>Eukaryota</taxon>
        <taxon>Metazoa</taxon>
        <taxon>Spiralia</taxon>
        <taxon>Lophotrochozoa</taxon>
        <taxon>Annelida</taxon>
        <taxon>Polychaeta</taxon>
        <taxon>Polychaeta incertae sedis</taxon>
        <taxon>Dinophilidae</taxon>
        <taxon>Dimorphilus</taxon>
    </lineage>
</organism>
<dbReference type="Gene3D" id="3.40.50.720">
    <property type="entry name" value="NAD(P)-binding Rossmann-like Domain"/>
    <property type="match status" value="1"/>
</dbReference>
<dbReference type="AlphaFoldDB" id="A0A7I8WFI8"/>
<dbReference type="SUPFAM" id="SSF51735">
    <property type="entry name" value="NAD(P)-binding Rossmann-fold domains"/>
    <property type="match status" value="1"/>
</dbReference>
<dbReference type="PRINTS" id="PR00080">
    <property type="entry name" value="SDRFAMILY"/>
</dbReference>
<reference evidence="1 2" key="1">
    <citation type="submission" date="2020-08" db="EMBL/GenBank/DDBJ databases">
        <authorList>
            <person name="Hejnol A."/>
        </authorList>
    </citation>
    <scope>NUCLEOTIDE SEQUENCE [LARGE SCALE GENOMIC DNA]</scope>
</reference>
<evidence type="ECO:0000313" key="1">
    <source>
        <dbReference type="EMBL" id="CAD5126934.1"/>
    </source>
</evidence>
<dbReference type="OrthoDB" id="47007at2759"/>
<accession>A0A7I8WFI8</accession>
<dbReference type="InterPro" id="IPR002347">
    <property type="entry name" value="SDR_fam"/>
</dbReference>
<comment type="caution">
    <text evidence="1">The sequence shown here is derived from an EMBL/GenBank/DDBJ whole genome shotgun (WGS) entry which is preliminary data.</text>
</comment>
<dbReference type="EMBL" id="CAJFCJ010000106">
    <property type="protein sequence ID" value="CAD5126934.1"/>
    <property type="molecule type" value="Genomic_DNA"/>
</dbReference>
<dbReference type="InterPro" id="IPR036291">
    <property type="entry name" value="NAD(P)-bd_dom_sf"/>
</dbReference>
<dbReference type="PANTHER" id="PTHR43975:SF2">
    <property type="entry name" value="EG:BACR7A4.14 PROTEIN-RELATED"/>
    <property type="match status" value="1"/>
</dbReference>
<protein>
    <submittedName>
        <fullName evidence="1">DgyrCDS14946</fullName>
    </submittedName>
</protein>
<dbReference type="PRINTS" id="PR00081">
    <property type="entry name" value="GDHRDH"/>
</dbReference>
<dbReference type="Proteomes" id="UP000549394">
    <property type="component" value="Unassembled WGS sequence"/>
</dbReference>
<dbReference type="FunFam" id="3.40.50.720:FF:000084">
    <property type="entry name" value="Short-chain dehydrogenase reductase"/>
    <property type="match status" value="1"/>
</dbReference>
<dbReference type="Pfam" id="PF13561">
    <property type="entry name" value="adh_short_C2"/>
    <property type="match status" value="1"/>
</dbReference>
<dbReference type="PANTHER" id="PTHR43975">
    <property type="entry name" value="ZGC:101858"/>
    <property type="match status" value="1"/>
</dbReference>